<dbReference type="InterPro" id="IPR003810">
    <property type="entry name" value="Mntp/YtaF"/>
</dbReference>
<evidence type="ECO:0000313" key="6">
    <source>
        <dbReference type="EMBL" id="ABX42757.1"/>
    </source>
</evidence>
<dbReference type="Pfam" id="PF02659">
    <property type="entry name" value="Mntp"/>
    <property type="match status" value="1"/>
</dbReference>
<dbReference type="AlphaFoldDB" id="A9KLL3"/>
<feature type="transmembrane region" description="Helical" evidence="5">
    <location>
        <begin position="165"/>
        <end position="186"/>
    </location>
</feature>
<feature type="transmembrane region" description="Helical" evidence="5">
    <location>
        <begin position="193"/>
        <end position="211"/>
    </location>
</feature>
<evidence type="ECO:0008006" key="8">
    <source>
        <dbReference type="Google" id="ProtNLM"/>
    </source>
</evidence>
<evidence type="ECO:0000313" key="7">
    <source>
        <dbReference type="Proteomes" id="UP000000370"/>
    </source>
</evidence>
<reference evidence="7" key="1">
    <citation type="submission" date="2007-11" db="EMBL/GenBank/DDBJ databases">
        <title>Complete genome sequence of Clostridium phytofermentans ISDg.</title>
        <authorList>
            <person name="Leschine S.B."/>
            <person name="Warnick T.A."/>
            <person name="Blanchard J.L."/>
            <person name="Schnell D.J."/>
            <person name="Petit E.L."/>
            <person name="LaTouf W.G."/>
            <person name="Copeland A."/>
            <person name="Lucas S."/>
            <person name="Lapidus A."/>
            <person name="Barry K."/>
            <person name="Glavina del Rio T."/>
            <person name="Dalin E."/>
            <person name="Tice H."/>
            <person name="Pitluck S."/>
            <person name="Kiss H."/>
            <person name="Brettin T."/>
            <person name="Bruce D."/>
            <person name="Detter J.C."/>
            <person name="Han C."/>
            <person name="Kuske C."/>
            <person name="Schmutz J."/>
            <person name="Larimer F."/>
            <person name="Land M."/>
            <person name="Hauser L."/>
            <person name="Kyrpides N."/>
            <person name="Kim E.A."/>
            <person name="Richardson P."/>
        </authorList>
    </citation>
    <scope>NUCLEOTIDE SEQUENCE [LARGE SCALE GENOMIC DNA]</scope>
    <source>
        <strain evidence="7">ATCC 700394 / DSM 18823 / ISDg</strain>
    </source>
</reference>
<evidence type="ECO:0000256" key="5">
    <source>
        <dbReference type="SAM" id="Phobius"/>
    </source>
</evidence>
<keyword evidence="3 5" id="KW-1133">Transmembrane helix</keyword>
<dbReference type="InterPro" id="IPR014205">
    <property type="entry name" value="Spore_YtaF"/>
</dbReference>
<feature type="transmembrane region" description="Helical" evidence="5">
    <location>
        <begin position="36"/>
        <end position="58"/>
    </location>
</feature>
<dbReference type="PANTHER" id="PTHR35529">
    <property type="entry name" value="MANGANESE EFFLUX PUMP MNTP-RELATED"/>
    <property type="match status" value="1"/>
</dbReference>
<accession>A9KLL3</accession>
<dbReference type="STRING" id="357809.Cphy_2396"/>
<name>A9KLL3_LACP7</name>
<evidence type="ECO:0000256" key="4">
    <source>
        <dbReference type="ARBA" id="ARBA00023136"/>
    </source>
</evidence>
<dbReference type="PANTHER" id="PTHR35529:SF2">
    <property type="entry name" value="SPORULATION PROTEIN YTAF-RELATED"/>
    <property type="match status" value="1"/>
</dbReference>
<evidence type="ECO:0000256" key="2">
    <source>
        <dbReference type="ARBA" id="ARBA00022692"/>
    </source>
</evidence>
<dbReference type="OrthoDB" id="1650809at2"/>
<keyword evidence="2 5" id="KW-0812">Transmembrane</keyword>
<feature type="transmembrane region" description="Helical" evidence="5">
    <location>
        <begin position="70"/>
        <end position="88"/>
    </location>
</feature>
<keyword evidence="7" id="KW-1185">Reference proteome</keyword>
<dbReference type="RefSeq" id="WP_012200411.1">
    <property type="nucleotide sequence ID" value="NC_010001.1"/>
</dbReference>
<feature type="transmembrane region" description="Helical" evidence="5">
    <location>
        <begin position="139"/>
        <end position="159"/>
    </location>
</feature>
<dbReference type="HOGENOM" id="CLU_094526_1_0_9"/>
<keyword evidence="4 5" id="KW-0472">Membrane</keyword>
<proteinExistence type="predicted"/>
<evidence type="ECO:0000256" key="3">
    <source>
        <dbReference type="ARBA" id="ARBA00022989"/>
    </source>
</evidence>
<dbReference type="eggNOG" id="COG1971">
    <property type="taxonomic scope" value="Bacteria"/>
</dbReference>
<dbReference type="Proteomes" id="UP000000370">
    <property type="component" value="Chromosome"/>
</dbReference>
<dbReference type="EMBL" id="CP000885">
    <property type="protein sequence ID" value="ABX42757.1"/>
    <property type="molecule type" value="Genomic_DNA"/>
</dbReference>
<organism evidence="6 7">
    <name type="scientific">Lachnoclostridium phytofermentans (strain ATCC 700394 / DSM 18823 / ISDg)</name>
    <name type="common">Clostridium phytofermentans</name>
    <dbReference type="NCBI Taxonomy" id="357809"/>
    <lineage>
        <taxon>Bacteria</taxon>
        <taxon>Bacillati</taxon>
        <taxon>Bacillota</taxon>
        <taxon>Clostridia</taxon>
        <taxon>Lachnospirales</taxon>
        <taxon>Lachnospiraceae</taxon>
    </lineage>
</organism>
<keyword evidence="1" id="KW-1003">Cell membrane</keyword>
<dbReference type="KEGG" id="cpy:Cphy_2396"/>
<protein>
    <recommendedName>
        <fullName evidence="8">Sporulation protein YtaF</fullName>
    </recommendedName>
</protein>
<feature type="transmembrane region" description="Helical" evidence="5">
    <location>
        <begin position="12"/>
        <end position="29"/>
    </location>
</feature>
<evidence type="ECO:0000256" key="1">
    <source>
        <dbReference type="ARBA" id="ARBA00022475"/>
    </source>
</evidence>
<gene>
    <name evidence="6" type="ordered locus">Cphy_2396</name>
</gene>
<dbReference type="NCBIfam" id="TIGR02840">
    <property type="entry name" value="spore_YtaF"/>
    <property type="match status" value="1"/>
</dbReference>
<sequence length="213" mass="23317">MAFSPNEILEAFLLVVALSADTFAASFAYGTNKIKIVMSSTLIINGICTLALTLSLVLGNLLRPILSNDITRAVSFTVLFILGMSKLFDSTIKAYIRKHNKFEHELHFSFLYLRFILNVYADPKIADVNESNSLSPMEALSLAIALSFDGFAVGLGAALIDINVWYIIILSFIIGILAIILGSFFGNLISKKISMNISWVSGILLLIIAFSKI</sequence>